<feature type="compositionally biased region" description="Polar residues" evidence="1">
    <location>
        <begin position="27"/>
        <end position="40"/>
    </location>
</feature>
<organism evidence="2 3">
    <name type="scientific">Teladorsagia circumcincta</name>
    <name type="common">Brown stomach worm</name>
    <name type="synonym">Ostertagia circumcincta</name>
    <dbReference type="NCBI Taxonomy" id="45464"/>
    <lineage>
        <taxon>Eukaryota</taxon>
        <taxon>Metazoa</taxon>
        <taxon>Ecdysozoa</taxon>
        <taxon>Nematoda</taxon>
        <taxon>Chromadorea</taxon>
        <taxon>Rhabditida</taxon>
        <taxon>Rhabditina</taxon>
        <taxon>Rhabditomorpha</taxon>
        <taxon>Strongyloidea</taxon>
        <taxon>Trichostrongylidae</taxon>
        <taxon>Teladorsagia</taxon>
    </lineage>
</organism>
<sequence length="189" mass="20986">MTTSGQSKLPSPLTDQSTPFRVPLKKSLSSVDGAQTTTTGEAPAESSEPSPSPLSSTDTWYGLPSLIETVERSELEAFARPGPDDEKWVAQTHDYFDNEKVYVRKPSKPTVGRRLRIGRLQRKRWSSIMREVCNKFELLALQVVANPKLSTGYMRHPIVGAMRSEAQSTITRCSVFRSVRRSCVVNGSP</sequence>
<gene>
    <name evidence="2" type="ORF">TELCIR_08542</name>
</gene>
<protein>
    <submittedName>
        <fullName evidence="2">Uncharacterized protein</fullName>
    </submittedName>
</protein>
<feature type="region of interest" description="Disordered" evidence="1">
    <location>
        <begin position="1"/>
        <end position="58"/>
    </location>
</feature>
<evidence type="ECO:0000313" key="3">
    <source>
        <dbReference type="Proteomes" id="UP000230423"/>
    </source>
</evidence>
<proteinExistence type="predicted"/>
<reference evidence="2 3" key="1">
    <citation type="submission" date="2015-09" db="EMBL/GenBank/DDBJ databases">
        <title>Draft genome of the parasitic nematode Teladorsagia circumcincta isolate WARC Sus (inbred).</title>
        <authorList>
            <person name="Mitreva M."/>
        </authorList>
    </citation>
    <scope>NUCLEOTIDE SEQUENCE [LARGE SCALE GENOMIC DNA]</scope>
    <source>
        <strain evidence="2 3">S</strain>
    </source>
</reference>
<feature type="compositionally biased region" description="Low complexity" evidence="1">
    <location>
        <begin position="41"/>
        <end position="56"/>
    </location>
</feature>
<keyword evidence="3" id="KW-1185">Reference proteome</keyword>
<evidence type="ECO:0000256" key="1">
    <source>
        <dbReference type="SAM" id="MobiDB-lite"/>
    </source>
</evidence>
<evidence type="ECO:0000313" key="2">
    <source>
        <dbReference type="EMBL" id="PIO69623.1"/>
    </source>
</evidence>
<dbReference type="EMBL" id="KZ346580">
    <property type="protein sequence ID" value="PIO69623.1"/>
    <property type="molecule type" value="Genomic_DNA"/>
</dbReference>
<dbReference type="Proteomes" id="UP000230423">
    <property type="component" value="Unassembled WGS sequence"/>
</dbReference>
<dbReference type="OrthoDB" id="5870806at2759"/>
<name>A0A2G9UHK6_TELCI</name>
<feature type="compositionally biased region" description="Polar residues" evidence="1">
    <location>
        <begin position="1"/>
        <end position="19"/>
    </location>
</feature>
<accession>A0A2G9UHK6</accession>
<dbReference type="AlphaFoldDB" id="A0A2G9UHK6"/>